<feature type="chain" id="PRO_5045178482" description="DUF1579 domain-containing protein" evidence="2">
    <location>
        <begin position="22"/>
        <end position="169"/>
    </location>
</feature>
<feature type="signal peptide" evidence="2">
    <location>
        <begin position="1"/>
        <end position="21"/>
    </location>
</feature>
<evidence type="ECO:0000313" key="4">
    <source>
        <dbReference type="Proteomes" id="UP001549321"/>
    </source>
</evidence>
<evidence type="ECO:0000256" key="1">
    <source>
        <dbReference type="SAM" id="MobiDB-lite"/>
    </source>
</evidence>
<gene>
    <name evidence="3" type="ORF">ABIE08_002799</name>
</gene>
<reference evidence="3 4" key="1">
    <citation type="submission" date="2024-06" db="EMBL/GenBank/DDBJ databases">
        <title>Sorghum-associated microbial communities from plants grown in Nebraska, USA.</title>
        <authorList>
            <person name="Schachtman D."/>
        </authorList>
    </citation>
    <scope>NUCLEOTIDE SEQUENCE [LARGE SCALE GENOMIC DNA]</scope>
    <source>
        <strain evidence="3 4">3207</strain>
    </source>
</reference>
<comment type="caution">
    <text evidence="3">The sequence shown here is derived from an EMBL/GenBank/DDBJ whole genome shotgun (WGS) entry which is preliminary data.</text>
</comment>
<keyword evidence="2" id="KW-0732">Signal</keyword>
<evidence type="ECO:0000313" key="3">
    <source>
        <dbReference type="EMBL" id="MET4634853.1"/>
    </source>
</evidence>
<evidence type="ECO:0000256" key="2">
    <source>
        <dbReference type="SAM" id="SignalP"/>
    </source>
</evidence>
<dbReference type="EMBL" id="JBEPSM010000002">
    <property type="protein sequence ID" value="MET4634853.1"/>
    <property type="molecule type" value="Genomic_DNA"/>
</dbReference>
<feature type="compositionally biased region" description="Polar residues" evidence="1">
    <location>
        <begin position="149"/>
        <end position="163"/>
    </location>
</feature>
<name>A0ABV2R144_9HYPH</name>
<accession>A0ABV2R144</accession>
<evidence type="ECO:0008006" key="5">
    <source>
        <dbReference type="Google" id="ProtNLM"/>
    </source>
</evidence>
<protein>
    <recommendedName>
        <fullName evidence="5">DUF1579 domain-containing protein</fullName>
    </recommendedName>
</protein>
<keyword evidence="4" id="KW-1185">Reference proteome</keyword>
<proteinExistence type="predicted"/>
<feature type="region of interest" description="Disordered" evidence="1">
    <location>
        <begin position="149"/>
        <end position="169"/>
    </location>
</feature>
<sequence>MTLLRILVLAVLFSPAGLALADEQGFLNRFTGDWSGSGAVRRNAQSPVFNARCTVAGDHAANSMSIGGICRGAIIVSRDISANVRYNAATGRYTGTYVGARAGPAAISGKRNGDRVNFTMVWPKPVNGSTKARMTIVNDGKGLLRIQVVSQPDPNGPTTTLSDLTFRKN</sequence>
<dbReference type="RefSeq" id="WP_354551913.1">
    <property type="nucleotide sequence ID" value="NZ_JBEPSM010000002.1"/>
</dbReference>
<organism evidence="3 4">
    <name type="scientific">Kaistia defluvii</name>
    <dbReference type="NCBI Taxonomy" id="410841"/>
    <lineage>
        <taxon>Bacteria</taxon>
        <taxon>Pseudomonadati</taxon>
        <taxon>Pseudomonadota</taxon>
        <taxon>Alphaproteobacteria</taxon>
        <taxon>Hyphomicrobiales</taxon>
        <taxon>Kaistiaceae</taxon>
        <taxon>Kaistia</taxon>
    </lineage>
</organism>
<dbReference type="Proteomes" id="UP001549321">
    <property type="component" value="Unassembled WGS sequence"/>
</dbReference>